<evidence type="ECO:0000313" key="1">
    <source>
        <dbReference type="EMBL" id="JAH89364.1"/>
    </source>
</evidence>
<reference evidence="1" key="2">
    <citation type="journal article" date="2015" name="Fish Shellfish Immunol.">
        <title>Early steps in the European eel (Anguilla anguilla)-Vibrio vulnificus interaction in the gills: Role of the RtxA13 toxin.</title>
        <authorList>
            <person name="Callol A."/>
            <person name="Pajuelo D."/>
            <person name="Ebbesson L."/>
            <person name="Teles M."/>
            <person name="MacKenzie S."/>
            <person name="Amaro C."/>
        </authorList>
    </citation>
    <scope>NUCLEOTIDE SEQUENCE</scope>
</reference>
<organism evidence="1">
    <name type="scientific">Anguilla anguilla</name>
    <name type="common">European freshwater eel</name>
    <name type="synonym">Muraena anguilla</name>
    <dbReference type="NCBI Taxonomy" id="7936"/>
    <lineage>
        <taxon>Eukaryota</taxon>
        <taxon>Metazoa</taxon>
        <taxon>Chordata</taxon>
        <taxon>Craniata</taxon>
        <taxon>Vertebrata</taxon>
        <taxon>Euteleostomi</taxon>
        <taxon>Actinopterygii</taxon>
        <taxon>Neopterygii</taxon>
        <taxon>Teleostei</taxon>
        <taxon>Anguilliformes</taxon>
        <taxon>Anguillidae</taxon>
        <taxon>Anguilla</taxon>
    </lineage>
</organism>
<reference evidence="1" key="1">
    <citation type="submission" date="2014-11" db="EMBL/GenBank/DDBJ databases">
        <authorList>
            <person name="Amaro Gonzalez C."/>
        </authorList>
    </citation>
    <scope>NUCLEOTIDE SEQUENCE</scope>
</reference>
<dbReference type="EMBL" id="GBXM01019213">
    <property type="protein sequence ID" value="JAH89364.1"/>
    <property type="molecule type" value="Transcribed_RNA"/>
</dbReference>
<protein>
    <submittedName>
        <fullName evidence="1">Uncharacterized protein</fullName>
    </submittedName>
</protein>
<name>A0A0E9WG53_ANGAN</name>
<proteinExistence type="predicted"/>
<accession>A0A0E9WG53</accession>
<dbReference type="AlphaFoldDB" id="A0A0E9WG53"/>
<sequence>MKSFLQSWINYSTDMEAASCHSYHQEFSQGFSRQTVTQVLI</sequence>